<evidence type="ECO:0000256" key="6">
    <source>
        <dbReference type="ARBA" id="ARBA00023242"/>
    </source>
</evidence>
<dbReference type="GO" id="GO:0005737">
    <property type="term" value="C:cytoplasm"/>
    <property type="evidence" value="ECO:0007669"/>
    <property type="project" value="UniProtKB-SubCell"/>
</dbReference>
<keyword evidence="6" id="KW-0539">Nucleus</keyword>
<dbReference type="AlphaFoldDB" id="A0A0M3KGR2"/>
<dbReference type="WBParaSite" id="ASIM_0002017601-mRNA-1">
    <property type="protein sequence ID" value="ASIM_0002017601-mRNA-1"/>
    <property type="gene ID" value="ASIM_0002017601"/>
</dbReference>
<reference evidence="9" key="1">
    <citation type="submission" date="2017-02" db="UniProtKB">
        <authorList>
            <consortium name="WormBaseParasite"/>
        </authorList>
    </citation>
    <scope>IDENTIFICATION</scope>
</reference>
<comment type="similarity">
    <text evidence="3">Belongs to the CSN1 family.</text>
</comment>
<evidence type="ECO:0000259" key="8">
    <source>
        <dbReference type="PROSITE" id="PS50250"/>
    </source>
</evidence>
<evidence type="ECO:0000256" key="5">
    <source>
        <dbReference type="ARBA" id="ARBA00022790"/>
    </source>
</evidence>
<dbReference type="GO" id="GO:0008180">
    <property type="term" value="C:COP9 signalosome"/>
    <property type="evidence" value="ECO:0007669"/>
    <property type="project" value="UniProtKB-KW"/>
</dbReference>
<organism evidence="9">
    <name type="scientific">Anisakis simplex</name>
    <name type="common">Herring worm</name>
    <dbReference type="NCBI Taxonomy" id="6269"/>
    <lineage>
        <taxon>Eukaryota</taxon>
        <taxon>Metazoa</taxon>
        <taxon>Ecdysozoa</taxon>
        <taxon>Nematoda</taxon>
        <taxon>Chromadorea</taxon>
        <taxon>Rhabditida</taxon>
        <taxon>Spirurina</taxon>
        <taxon>Ascaridomorpha</taxon>
        <taxon>Ascaridoidea</taxon>
        <taxon>Anisakidae</taxon>
        <taxon>Anisakis</taxon>
        <taxon>Anisakis simplex complex</taxon>
    </lineage>
</organism>
<comment type="subcellular location">
    <subcellularLocation>
        <location evidence="2">Cytoplasm</location>
    </subcellularLocation>
    <subcellularLocation>
        <location evidence="1">Nucleus</location>
    </subcellularLocation>
</comment>
<evidence type="ECO:0000256" key="3">
    <source>
        <dbReference type="ARBA" id="ARBA00008793"/>
    </source>
</evidence>
<evidence type="ECO:0000256" key="1">
    <source>
        <dbReference type="ARBA" id="ARBA00004123"/>
    </source>
</evidence>
<evidence type="ECO:0000256" key="2">
    <source>
        <dbReference type="ARBA" id="ARBA00004496"/>
    </source>
</evidence>
<keyword evidence="4" id="KW-0963">Cytoplasm</keyword>
<dbReference type="InterPro" id="IPR019585">
    <property type="entry name" value="Rpn7/CSN1"/>
</dbReference>
<feature type="region of interest" description="Disordered" evidence="7">
    <location>
        <begin position="157"/>
        <end position="176"/>
    </location>
</feature>
<dbReference type="PANTHER" id="PTHR14145:SF2">
    <property type="entry name" value="COP9 SIGNALOSOME COMPLEX SUBUNIT 1"/>
    <property type="match status" value="1"/>
</dbReference>
<proteinExistence type="inferred from homology"/>
<feature type="domain" description="PCI" evidence="8">
    <location>
        <begin position="1"/>
        <end position="157"/>
    </location>
</feature>
<evidence type="ECO:0000256" key="7">
    <source>
        <dbReference type="SAM" id="MobiDB-lite"/>
    </source>
</evidence>
<accession>A0A0M3KGR2</accession>
<feature type="compositionally biased region" description="Low complexity" evidence="7">
    <location>
        <begin position="161"/>
        <end position="176"/>
    </location>
</feature>
<name>A0A0M3KGR2_ANISI</name>
<dbReference type="Gene3D" id="1.25.40.570">
    <property type="match status" value="1"/>
</dbReference>
<evidence type="ECO:0000313" key="9">
    <source>
        <dbReference type="WBParaSite" id="ASIM_0002017601-mRNA-1"/>
    </source>
</evidence>
<sequence length="216" mass="24015">LDYFDYPSLLSAKDIAVFGTFCALATFERSELKEKVLGSVLFRKFLESEPKLVELLQKFCRSEFGTCLDIMEEMRDQLLLNMYLSAHVKEIYYLIRRCAVVQYFTPYQAADIRRMADVFRVSVNELEDELVKLIENDDISARIDSFNKVLYANKRGVTDGSSCSSPSSSSTMPSQVSTSRNMLSRLFGTGGGRVAAAGGGAIGNMSQSAEPDSSNE</sequence>
<dbReference type="SUPFAM" id="SSF46785">
    <property type="entry name" value="Winged helix' DNA-binding domain"/>
    <property type="match status" value="1"/>
</dbReference>
<dbReference type="InterPro" id="IPR036390">
    <property type="entry name" value="WH_DNA-bd_sf"/>
</dbReference>
<dbReference type="SMART" id="SM00088">
    <property type="entry name" value="PINT"/>
    <property type="match status" value="1"/>
</dbReference>
<protein>
    <submittedName>
        <fullName evidence="9">COP9 signalosome complex subunit 1 (inferred by orthology to a C. elegans protein)</fullName>
    </submittedName>
</protein>
<dbReference type="PROSITE" id="PS50250">
    <property type="entry name" value="PCI"/>
    <property type="match status" value="1"/>
</dbReference>
<keyword evidence="5" id="KW-0736">Signalosome</keyword>
<evidence type="ECO:0000256" key="4">
    <source>
        <dbReference type="ARBA" id="ARBA00022490"/>
    </source>
</evidence>
<dbReference type="PANTHER" id="PTHR14145">
    <property type="entry name" value="26S PROTESOME SUBUNIT 6"/>
    <property type="match status" value="1"/>
</dbReference>
<dbReference type="Pfam" id="PF01399">
    <property type="entry name" value="PCI"/>
    <property type="match status" value="1"/>
</dbReference>
<dbReference type="InterPro" id="IPR000717">
    <property type="entry name" value="PCI_dom"/>
</dbReference>